<dbReference type="RefSeq" id="XP_033447242.1">
    <property type="nucleotide sequence ID" value="XM_033587968.1"/>
</dbReference>
<gene>
    <name evidence="1" type="ORF">M421DRAFT_188595</name>
</gene>
<dbReference type="Proteomes" id="UP000800082">
    <property type="component" value="Unassembled WGS sequence"/>
</dbReference>
<accession>A0A6A5RIC3</accession>
<keyword evidence="2" id="KW-1185">Reference proteome</keyword>
<evidence type="ECO:0000313" key="2">
    <source>
        <dbReference type="Proteomes" id="UP000800082"/>
    </source>
</evidence>
<dbReference type="AlphaFoldDB" id="A0A6A5RIC3"/>
<name>A0A6A5RIC3_9PLEO</name>
<dbReference type="EMBL" id="ML978974">
    <property type="protein sequence ID" value="KAF1926990.1"/>
    <property type="molecule type" value="Genomic_DNA"/>
</dbReference>
<evidence type="ECO:0000313" key="1">
    <source>
        <dbReference type="EMBL" id="KAF1926990.1"/>
    </source>
</evidence>
<proteinExistence type="predicted"/>
<dbReference type="OrthoDB" id="3812140at2759"/>
<organism evidence="1 2">
    <name type="scientific">Didymella exigua CBS 183.55</name>
    <dbReference type="NCBI Taxonomy" id="1150837"/>
    <lineage>
        <taxon>Eukaryota</taxon>
        <taxon>Fungi</taxon>
        <taxon>Dikarya</taxon>
        <taxon>Ascomycota</taxon>
        <taxon>Pezizomycotina</taxon>
        <taxon>Dothideomycetes</taxon>
        <taxon>Pleosporomycetidae</taxon>
        <taxon>Pleosporales</taxon>
        <taxon>Pleosporineae</taxon>
        <taxon>Didymellaceae</taxon>
        <taxon>Didymella</taxon>
    </lineage>
</organism>
<reference evidence="1" key="1">
    <citation type="journal article" date="2020" name="Stud. Mycol.">
        <title>101 Dothideomycetes genomes: a test case for predicting lifestyles and emergence of pathogens.</title>
        <authorList>
            <person name="Haridas S."/>
            <person name="Albert R."/>
            <person name="Binder M."/>
            <person name="Bloem J."/>
            <person name="Labutti K."/>
            <person name="Salamov A."/>
            <person name="Andreopoulos B."/>
            <person name="Baker S."/>
            <person name="Barry K."/>
            <person name="Bills G."/>
            <person name="Bluhm B."/>
            <person name="Cannon C."/>
            <person name="Castanera R."/>
            <person name="Culley D."/>
            <person name="Daum C."/>
            <person name="Ezra D."/>
            <person name="Gonzalez J."/>
            <person name="Henrissat B."/>
            <person name="Kuo A."/>
            <person name="Liang C."/>
            <person name="Lipzen A."/>
            <person name="Lutzoni F."/>
            <person name="Magnuson J."/>
            <person name="Mondo S."/>
            <person name="Nolan M."/>
            <person name="Ohm R."/>
            <person name="Pangilinan J."/>
            <person name="Park H.-J."/>
            <person name="Ramirez L."/>
            <person name="Alfaro M."/>
            <person name="Sun H."/>
            <person name="Tritt A."/>
            <person name="Yoshinaga Y."/>
            <person name="Zwiers L.-H."/>
            <person name="Turgeon B."/>
            <person name="Goodwin S."/>
            <person name="Spatafora J."/>
            <person name="Crous P."/>
            <person name="Grigoriev I."/>
        </authorList>
    </citation>
    <scope>NUCLEOTIDE SEQUENCE</scope>
    <source>
        <strain evidence="1">CBS 183.55</strain>
    </source>
</reference>
<sequence>MAAWFVYVPVPTVSVHPMHGVHQCTGIAINNPFSTRNNSTTMAPINNALAAIQALKLGENLVYQEIAN</sequence>
<dbReference type="GeneID" id="54345615"/>
<protein>
    <submittedName>
        <fullName evidence="1">Uncharacterized protein</fullName>
    </submittedName>
</protein>